<proteinExistence type="predicted"/>
<protein>
    <submittedName>
        <fullName evidence="1">Uncharacterized protein</fullName>
    </submittedName>
</protein>
<sequence length="138" mass="15907">MSYQNTFILVSEDTRAGAGVKPPMKEKPTIANLEYQIIMTHPYEKTEADVQFECEVIRKGMSFSTSEEEIEARETFFAKPHACFRSSPLVKTYGFGIHYDENGHIMIYGMETPAYQKLAQDEKLIIKKGMRSNRKKKE</sequence>
<evidence type="ECO:0000313" key="2">
    <source>
        <dbReference type="Proteomes" id="UP000559885"/>
    </source>
</evidence>
<dbReference type="Proteomes" id="UP000559885">
    <property type="component" value="Unassembled WGS sequence"/>
</dbReference>
<dbReference type="EMBL" id="JAARRM010000001">
    <property type="protein sequence ID" value="MBC1520691.1"/>
    <property type="molecule type" value="Genomic_DNA"/>
</dbReference>
<accession>A0A841ZPW5</accession>
<evidence type="ECO:0000313" key="1">
    <source>
        <dbReference type="EMBL" id="MBC1520691.1"/>
    </source>
</evidence>
<dbReference type="InterPro" id="IPR046155">
    <property type="entry name" value="DUF6157"/>
</dbReference>
<name>A0A841ZPW5_9LIST</name>
<reference evidence="1 2" key="1">
    <citation type="submission" date="2020-03" db="EMBL/GenBank/DDBJ databases">
        <title>Soil Listeria distribution.</title>
        <authorList>
            <person name="Liao J."/>
            <person name="Wiedmann M."/>
        </authorList>
    </citation>
    <scope>NUCLEOTIDE SEQUENCE [LARGE SCALE GENOMIC DNA]</scope>
    <source>
        <strain evidence="1 2">FSL L7-1507</strain>
    </source>
</reference>
<dbReference type="Pfam" id="PF19654">
    <property type="entry name" value="DUF6157"/>
    <property type="match status" value="1"/>
</dbReference>
<gene>
    <name evidence="1" type="ORF">HB912_03390</name>
</gene>
<organism evidence="1 2">
    <name type="scientific">Listeria aquatica</name>
    <dbReference type="NCBI Taxonomy" id="1494960"/>
    <lineage>
        <taxon>Bacteria</taxon>
        <taxon>Bacillati</taxon>
        <taxon>Bacillota</taxon>
        <taxon>Bacilli</taxon>
        <taxon>Bacillales</taxon>
        <taxon>Listeriaceae</taxon>
        <taxon>Listeria</taxon>
    </lineage>
</organism>
<dbReference type="AlphaFoldDB" id="A0A841ZPW5"/>
<dbReference type="RefSeq" id="WP_185372206.1">
    <property type="nucleotide sequence ID" value="NZ_JAARRM010000001.1"/>
</dbReference>
<comment type="caution">
    <text evidence="1">The sequence shown here is derived from an EMBL/GenBank/DDBJ whole genome shotgun (WGS) entry which is preliminary data.</text>
</comment>